<evidence type="ECO:0000256" key="1">
    <source>
        <dbReference type="SAM" id="Phobius"/>
    </source>
</evidence>
<protein>
    <submittedName>
        <fullName evidence="2">Uncharacterized protein</fullName>
    </submittedName>
</protein>
<evidence type="ECO:0000313" key="2">
    <source>
        <dbReference type="EMBL" id="ABS46147.1"/>
    </source>
</evidence>
<dbReference type="KEGG" id="ypi:YpsIP31758_3291"/>
<keyword evidence="1" id="KW-0472">Membrane</keyword>
<dbReference type="EMBL" id="CP000720">
    <property type="protein sequence ID" value="ABS46147.1"/>
    <property type="molecule type" value="Genomic_DNA"/>
</dbReference>
<feature type="transmembrane region" description="Helical" evidence="1">
    <location>
        <begin position="20"/>
        <end position="36"/>
    </location>
</feature>
<organism evidence="2 3">
    <name type="scientific">Yersinia pseudotuberculosis serotype O:1b (strain IP 31758)</name>
    <dbReference type="NCBI Taxonomy" id="349747"/>
    <lineage>
        <taxon>Bacteria</taxon>
        <taxon>Pseudomonadati</taxon>
        <taxon>Pseudomonadota</taxon>
        <taxon>Gammaproteobacteria</taxon>
        <taxon>Enterobacterales</taxon>
        <taxon>Yersiniaceae</taxon>
        <taxon>Yersinia</taxon>
    </lineage>
</organism>
<proteinExistence type="predicted"/>
<dbReference type="Proteomes" id="UP000002412">
    <property type="component" value="Chromosome"/>
</dbReference>
<dbReference type="HOGENOM" id="CLU_3350701_0_0_6"/>
<evidence type="ECO:0000313" key="3">
    <source>
        <dbReference type="Proteomes" id="UP000002412"/>
    </source>
</evidence>
<keyword evidence="1" id="KW-1133">Transmembrane helix</keyword>
<name>A0A0U1QUM4_YERP3</name>
<reference evidence="2 3" key="1">
    <citation type="journal article" date="2007" name="PLoS Genet.">
        <title>The complete genome sequence of Yersinia pseudotuberculosis IP31758, the causative agent of Far East scarlet-like fever.</title>
        <authorList>
            <person name="Eppinger M."/>
            <person name="Rosovitz M.J."/>
            <person name="Fricke W.F."/>
            <person name="Rasko D.A."/>
            <person name="Kokorina G."/>
            <person name="Fayolle C."/>
            <person name="Lindler L.E."/>
            <person name="Carniel E."/>
            <person name="Ravel J."/>
        </authorList>
    </citation>
    <scope>NUCLEOTIDE SEQUENCE [LARGE SCALE GENOMIC DNA]</scope>
    <source>
        <strain evidence="2 3">IP 31758</strain>
    </source>
</reference>
<dbReference type="AlphaFoldDB" id="A0A0U1QUM4"/>
<gene>
    <name evidence="2" type="ordered locus">YpsIP31758_3291</name>
</gene>
<sequence length="37" mass="4205">MGVEFIVIFHAAIFYNPLKFKLIVIFLLVSLGITLSH</sequence>
<keyword evidence="1" id="KW-0812">Transmembrane</keyword>
<accession>A0A0U1QUM4</accession>